<gene>
    <name evidence="1" type="ORF">L7E55_05600</name>
</gene>
<evidence type="ECO:0000313" key="2">
    <source>
        <dbReference type="Proteomes" id="UP001154312"/>
    </source>
</evidence>
<evidence type="ECO:0000313" key="1">
    <source>
        <dbReference type="EMBL" id="MDF9407837.1"/>
    </source>
</evidence>
<dbReference type="RefSeq" id="WP_277443087.1">
    <property type="nucleotide sequence ID" value="NZ_JAKOAV010000007.1"/>
</dbReference>
<dbReference type="AlphaFoldDB" id="A0A9X4GYJ5"/>
<comment type="caution">
    <text evidence="1">The sequence shown here is derived from an EMBL/GenBank/DDBJ whole genome shotgun (WGS) entry which is preliminary data.</text>
</comment>
<dbReference type="Proteomes" id="UP001154312">
    <property type="component" value="Unassembled WGS sequence"/>
</dbReference>
<accession>A0A9X4GYJ5</accession>
<dbReference type="EMBL" id="JAKOAV010000007">
    <property type="protein sequence ID" value="MDF9407837.1"/>
    <property type="molecule type" value="Genomic_DNA"/>
</dbReference>
<protein>
    <submittedName>
        <fullName evidence="1">Uncharacterized protein</fullName>
    </submittedName>
</protein>
<sequence length="47" mass="6048">MKTYRDRHPDEKIFERIPVRADIHSYRRKYAKERYRELTGREYEKIF</sequence>
<organism evidence="1 2">
    <name type="scientific">Pelotomaculum isophthalicicum JI</name>
    <dbReference type="NCBI Taxonomy" id="947010"/>
    <lineage>
        <taxon>Bacteria</taxon>
        <taxon>Bacillati</taxon>
        <taxon>Bacillota</taxon>
        <taxon>Clostridia</taxon>
        <taxon>Eubacteriales</taxon>
        <taxon>Desulfotomaculaceae</taxon>
        <taxon>Pelotomaculum</taxon>
    </lineage>
</organism>
<keyword evidence="2" id="KW-1185">Reference proteome</keyword>
<proteinExistence type="predicted"/>
<reference evidence="1" key="1">
    <citation type="submission" date="2022-02" db="EMBL/GenBank/DDBJ databases">
        <authorList>
            <person name="Leng L."/>
        </authorList>
    </citation>
    <scope>NUCLEOTIDE SEQUENCE</scope>
    <source>
        <strain evidence="1">JI</strain>
    </source>
</reference>
<name>A0A9X4GYJ5_9FIRM</name>